<dbReference type="PROSITE" id="PS51186">
    <property type="entry name" value="GNAT"/>
    <property type="match status" value="1"/>
</dbReference>
<organism evidence="2 3">
    <name type="scientific">Emticicia oligotrophica (strain DSM 17448 / CIP 109782 / MTCC 6937 / GPTSA100-15)</name>
    <dbReference type="NCBI Taxonomy" id="929562"/>
    <lineage>
        <taxon>Bacteria</taxon>
        <taxon>Pseudomonadati</taxon>
        <taxon>Bacteroidota</taxon>
        <taxon>Cytophagia</taxon>
        <taxon>Cytophagales</taxon>
        <taxon>Leadbetterellaceae</taxon>
        <taxon>Emticicia</taxon>
    </lineage>
</organism>
<reference evidence="2 3" key="1">
    <citation type="submission" date="2011-07" db="EMBL/GenBank/DDBJ databases">
        <title>The complete genome of chromosome of Emticicia oligotrophica DSM 17448.</title>
        <authorList>
            <consortium name="US DOE Joint Genome Institute (JGI-PGF)"/>
            <person name="Lucas S."/>
            <person name="Han J."/>
            <person name="Lapidus A."/>
            <person name="Bruce D."/>
            <person name="Goodwin L."/>
            <person name="Pitluck S."/>
            <person name="Peters L."/>
            <person name="Kyrpides N."/>
            <person name="Mavromatis K."/>
            <person name="Ivanova N."/>
            <person name="Ovchinnikova G."/>
            <person name="Teshima H."/>
            <person name="Detter J.C."/>
            <person name="Tapia R."/>
            <person name="Han C."/>
            <person name="Land M."/>
            <person name="Hauser L."/>
            <person name="Markowitz V."/>
            <person name="Cheng J.-F."/>
            <person name="Hugenholtz P."/>
            <person name="Woyke T."/>
            <person name="Wu D."/>
            <person name="Tindall B."/>
            <person name="Pomrenke H."/>
            <person name="Brambilla E."/>
            <person name="Klenk H.-P."/>
            <person name="Eisen J.A."/>
        </authorList>
    </citation>
    <scope>NUCLEOTIDE SEQUENCE [LARGE SCALE GENOMIC DNA]</scope>
    <source>
        <strain evidence="2 3">DSM 17448</strain>
    </source>
</reference>
<protein>
    <submittedName>
        <fullName evidence="2">GCN5-related N-acetyltransferase</fullName>
    </submittedName>
</protein>
<evidence type="ECO:0000313" key="2">
    <source>
        <dbReference type="EMBL" id="AFK01809.1"/>
    </source>
</evidence>
<dbReference type="Proteomes" id="UP000002875">
    <property type="component" value="Chromosome"/>
</dbReference>
<name>A0ABM5MXF1_EMTOG</name>
<keyword evidence="3" id="KW-1185">Reference proteome</keyword>
<dbReference type="InterPro" id="IPR016181">
    <property type="entry name" value="Acyl_CoA_acyltransferase"/>
</dbReference>
<dbReference type="RefSeq" id="WP_015027512.1">
    <property type="nucleotide sequence ID" value="NC_018748.1"/>
</dbReference>
<sequence>MKTQNITFEEALGTNRTKAMALLTDANLPTNDIDNQVNLFVLLENKEIIGTGGLEQKSNYGLLRSISVVNSEKGKGYGQLITEAVEQFALKNSITDLFLLTTTAKDFFEKKCGYQIVDRKEVPIEIQNSQQFSSVCPSSAIVMHKKLTIS</sequence>
<evidence type="ECO:0000313" key="3">
    <source>
        <dbReference type="Proteomes" id="UP000002875"/>
    </source>
</evidence>
<proteinExistence type="predicted"/>
<dbReference type="InterPro" id="IPR000182">
    <property type="entry name" value="GNAT_dom"/>
</dbReference>
<accession>A0ABM5MXF1</accession>
<dbReference type="SUPFAM" id="SSF55729">
    <property type="entry name" value="Acyl-CoA N-acyltransferases (Nat)"/>
    <property type="match status" value="1"/>
</dbReference>
<dbReference type="Gene3D" id="3.40.630.30">
    <property type="match status" value="1"/>
</dbReference>
<gene>
    <name evidence="2" type="ordered locus">Emtol_0656</name>
</gene>
<evidence type="ECO:0000259" key="1">
    <source>
        <dbReference type="PROSITE" id="PS51186"/>
    </source>
</evidence>
<dbReference type="Pfam" id="PF00583">
    <property type="entry name" value="Acetyltransf_1"/>
    <property type="match status" value="1"/>
</dbReference>
<feature type="domain" description="N-acetyltransferase" evidence="1">
    <location>
        <begin position="6"/>
        <end position="148"/>
    </location>
</feature>
<dbReference type="NCBIfam" id="NF040501">
    <property type="entry name" value="resist_ArsN2"/>
    <property type="match status" value="1"/>
</dbReference>
<dbReference type="EMBL" id="CP002961">
    <property type="protein sequence ID" value="AFK01809.1"/>
    <property type="molecule type" value="Genomic_DNA"/>
</dbReference>